<keyword evidence="3" id="KW-0804">Transcription</keyword>
<keyword evidence="2" id="KW-0238">DNA-binding</keyword>
<dbReference type="HOGENOM" id="CLU_052345_4_3_3"/>
<dbReference type="Pfam" id="PF12833">
    <property type="entry name" value="HTH_18"/>
    <property type="match status" value="1"/>
</dbReference>
<keyword evidence="5" id="KW-0614">Plasmid</keyword>
<gene>
    <name evidence="5" type="ordered locus">AM1_A0275</name>
</gene>
<proteinExistence type="predicted"/>
<dbReference type="GO" id="GO:0043565">
    <property type="term" value="F:sequence-specific DNA binding"/>
    <property type="evidence" value="ECO:0007669"/>
    <property type="project" value="InterPro"/>
</dbReference>
<dbReference type="OrthoDB" id="7544370at2"/>
<geneLocation type="plasmid" evidence="5 6">
    <name>pREB1</name>
</geneLocation>
<organism evidence="5 6">
    <name type="scientific">Acaryochloris marina (strain MBIC 11017)</name>
    <dbReference type="NCBI Taxonomy" id="329726"/>
    <lineage>
        <taxon>Bacteria</taxon>
        <taxon>Bacillati</taxon>
        <taxon>Cyanobacteriota</taxon>
        <taxon>Cyanophyceae</taxon>
        <taxon>Acaryochloridales</taxon>
        <taxon>Acaryochloridaceae</taxon>
        <taxon>Acaryochloris</taxon>
    </lineage>
</organism>
<keyword evidence="1" id="KW-0805">Transcription regulation</keyword>
<keyword evidence="6" id="KW-1185">Reference proteome</keyword>
<reference evidence="5 6" key="1">
    <citation type="journal article" date="2008" name="Proc. Natl. Acad. Sci. U.S.A.">
        <title>Niche adaptation and genome expansion in the chlorophyll d-producing cyanobacterium Acaryochloris marina.</title>
        <authorList>
            <person name="Swingley W.D."/>
            <person name="Chen M."/>
            <person name="Cheung P.C."/>
            <person name="Conrad A.L."/>
            <person name="Dejesa L.C."/>
            <person name="Hao J."/>
            <person name="Honchak B.M."/>
            <person name="Karbach L.E."/>
            <person name="Kurdoglu A."/>
            <person name="Lahiri S."/>
            <person name="Mastrian S.D."/>
            <person name="Miyashita H."/>
            <person name="Page L."/>
            <person name="Ramakrishna P."/>
            <person name="Satoh S."/>
            <person name="Sattley W.M."/>
            <person name="Shimada Y."/>
            <person name="Taylor H.L."/>
            <person name="Tomo T."/>
            <person name="Tsuchiya T."/>
            <person name="Wang Z.T."/>
            <person name="Raymond J."/>
            <person name="Mimuro M."/>
            <person name="Blankenship R.E."/>
            <person name="Touchman J.W."/>
        </authorList>
    </citation>
    <scope>NUCLEOTIDE SEQUENCE [LARGE SCALE GENOMIC DNA]</scope>
    <source>
        <strain evidence="6">MBIC 11017</strain>
        <plasmid evidence="6">Plasmid pREB1</plasmid>
    </source>
</reference>
<feature type="domain" description="HTH araC/xylS-type" evidence="4">
    <location>
        <begin position="235"/>
        <end position="333"/>
    </location>
</feature>
<evidence type="ECO:0000256" key="1">
    <source>
        <dbReference type="ARBA" id="ARBA00023015"/>
    </source>
</evidence>
<evidence type="ECO:0000259" key="4">
    <source>
        <dbReference type="PROSITE" id="PS01124"/>
    </source>
</evidence>
<evidence type="ECO:0000313" key="6">
    <source>
        <dbReference type="Proteomes" id="UP000000268"/>
    </source>
</evidence>
<dbReference type="PROSITE" id="PS01124">
    <property type="entry name" value="HTH_ARAC_FAMILY_2"/>
    <property type="match status" value="1"/>
</dbReference>
<dbReference type="EMBL" id="CP000838">
    <property type="protein sequence ID" value="ABW31393.1"/>
    <property type="molecule type" value="Genomic_DNA"/>
</dbReference>
<dbReference type="InterPro" id="IPR018062">
    <property type="entry name" value="HTH_AraC-typ_CS"/>
</dbReference>
<evidence type="ECO:0000313" key="5">
    <source>
        <dbReference type="EMBL" id="ABW31393.1"/>
    </source>
</evidence>
<dbReference type="InterPro" id="IPR020449">
    <property type="entry name" value="Tscrpt_reg_AraC-type_HTH"/>
</dbReference>
<dbReference type="PANTHER" id="PTHR47893:SF1">
    <property type="entry name" value="REGULATORY PROTEIN PCHR"/>
    <property type="match status" value="1"/>
</dbReference>
<dbReference type="Gene3D" id="1.10.10.60">
    <property type="entry name" value="Homeodomain-like"/>
    <property type="match status" value="2"/>
</dbReference>
<dbReference type="SUPFAM" id="SSF46689">
    <property type="entry name" value="Homeodomain-like"/>
    <property type="match status" value="2"/>
</dbReference>
<sequence>MATLQLTLSSSNLYEMLAESQQQIDADYQIQADPVTWSLQQSFGDWLNHSFQLREGLDLVFTRANLRENLHFTESFEKLSIWGLRFHLAGHSRLQLHSNQAEILTRPHTNMLGFMSGEMQVNTTYPAHQCVEMLTLVIHPQLFATFIPEDCPLGSIGHNIARPFSSDFNLVGHTSASMLTPLQQILHCPYQGAIKRTYLESKALELIALKLNQVSESRFYPEDINLKTDDIERIYLAKEILLDNMDNPLSLVALAKQAGINDFKLKRGFRQIFGTTVFGCLRQHRMEQAQRLLESYDLSISQISQAVGYASPSQFSAAFKKTFGYSPSSYRAL</sequence>
<dbReference type="InterPro" id="IPR053142">
    <property type="entry name" value="PchR_regulatory_protein"/>
</dbReference>
<dbReference type="RefSeq" id="WP_012166768.1">
    <property type="nucleotide sequence ID" value="NC_009926.1"/>
</dbReference>
<dbReference type="KEGG" id="amr:AM1_A0275"/>
<dbReference type="PRINTS" id="PR00032">
    <property type="entry name" value="HTHARAC"/>
</dbReference>
<dbReference type="SMART" id="SM00342">
    <property type="entry name" value="HTH_ARAC"/>
    <property type="match status" value="1"/>
</dbReference>
<accession>A8ZKS5</accession>
<dbReference type="InterPro" id="IPR009057">
    <property type="entry name" value="Homeodomain-like_sf"/>
</dbReference>
<protein>
    <submittedName>
        <fullName evidence="5">Transcriptional regulator, AraC family</fullName>
    </submittedName>
</protein>
<evidence type="ECO:0000256" key="3">
    <source>
        <dbReference type="ARBA" id="ARBA00023163"/>
    </source>
</evidence>
<evidence type="ECO:0000256" key="2">
    <source>
        <dbReference type="ARBA" id="ARBA00023125"/>
    </source>
</evidence>
<dbReference type="InterPro" id="IPR018060">
    <property type="entry name" value="HTH_AraC"/>
</dbReference>
<dbReference type="PANTHER" id="PTHR47893">
    <property type="entry name" value="REGULATORY PROTEIN PCHR"/>
    <property type="match status" value="1"/>
</dbReference>
<dbReference type="Proteomes" id="UP000000268">
    <property type="component" value="Plasmid pREB1"/>
</dbReference>
<dbReference type="AlphaFoldDB" id="A8ZKS5"/>
<dbReference type="GO" id="GO:0003700">
    <property type="term" value="F:DNA-binding transcription factor activity"/>
    <property type="evidence" value="ECO:0007669"/>
    <property type="project" value="InterPro"/>
</dbReference>
<name>A8ZKS5_ACAM1</name>
<dbReference type="PROSITE" id="PS00041">
    <property type="entry name" value="HTH_ARAC_FAMILY_1"/>
    <property type="match status" value="1"/>
</dbReference>